<feature type="domain" description="SGNH hydrolase-type esterase" evidence="1">
    <location>
        <begin position="31"/>
        <end position="186"/>
    </location>
</feature>
<keyword evidence="3" id="KW-1185">Reference proteome</keyword>
<protein>
    <submittedName>
        <fullName evidence="2">GDSL-type esterase/lipase family protein</fullName>
    </submittedName>
</protein>
<sequence>MFWYEEEVKRLEKLQKTLEYQPQTAFYGSSTFTLWQSLYQDFAPFQPVNLGFGGSTLAACTWYFDRVFKYQKSLDNIIVYAGDNDLSNNRHPEEIYIFLFQLFEKIKERYGDIHCSYVSIKPSPIRWYLNDQVKYTNMIIKNEIEARQNPYWHFVNIYDNYLGYDNRPNPQYYENDGLHFNTQGHNILKEILLKHLSQFKQV</sequence>
<dbReference type="InterPro" id="IPR036514">
    <property type="entry name" value="SGNH_hydro_sf"/>
</dbReference>
<dbReference type="PANTHER" id="PTHR30383">
    <property type="entry name" value="THIOESTERASE 1/PROTEASE 1/LYSOPHOSPHOLIPASE L1"/>
    <property type="match status" value="1"/>
</dbReference>
<organism evidence="2 3">
    <name type="scientific">Flectobacillus roseus</name>
    <dbReference type="NCBI Taxonomy" id="502259"/>
    <lineage>
        <taxon>Bacteria</taxon>
        <taxon>Pseudomonadati</taxon>
        <taxon>Bacteroidota</taxon>
        <taxon>Cytophagia</taxon>
        <taxon>Cytophagales</taxon>
        <taxon>Flectobacillaceae</taxon>
        <taxon>Flectobacillus</taxon>
    </lineage>
</organism>
<dbReference type="RefSeq" id="WP_283345626.1">
    <property type="nucleotide sequence ID" value="NZ_JASHIF010000017.1"/>
</dbReference>
<dbReference type="Proteomes" id="UP001236507">
    <property type="component" value="Unassembled WGS sequence"/>
</dbReference>
<evidence type="ECO:0000313" key="2">
    <source>
        <dbReference type="EMBL" id="MDI9861129.1"/>
    </source>
</evidence>
<dbReference type="Pfam" id="PF13472">
    <property type="entry name" value="Lipase_GDSL_2"/>
    <property type="match status" value="1"/>
</dbReference>
<dbReference type="Gene3D" id="3.40.50.1110">
    <property type="entry name" value="SGNH hydrolase"/>
    <property type="match status" value="1"/>
</dbReference>
<dbReference type="SUPFAM" id="SSF52266">
    <property type="entry name" value="SGNH hydrolase"/>
    <property type="match status" value="1"/>
</dbReference>
<evidence type="ECO:0000259" key="1">
    <source>
        <dbReference type="Pfam" id="PF13472"/>
    </source>
</evidence>
<evidence type="ECO:0000313" key="3">
    <source>
        <dbReference type="Proteomes" id="UP001236507"/>
    </source>
</evidence>
<dbReference type="InterPro" id="IPR013830">
    <property type="entry name" value="SGNH_hydro"/>
</dbReference>
<reference evidence="2 3" key="1">
    <citation type="submission" date="2023-05" db="EMBL/GenBank/DDBJ databases">
        <title>Novel species of genus Flectobacillus isolated from stream in China.</title>
        <authorList>
            <person name="Lu H."/>
        </authorList>
    </citation>
    <scope>NUCLEOTIDE SEQUENCE [LARGE SCALE GENOMIC DNA]</scope>
    <source>
        <strain evidence="2 3">KCTC 42575</strain>
    </source>
</reference>
<proteinExistence type="predicted"/>
<gene>
    <name evidence="2" type="ORF">QM524_18070</name>
</gene>
<dbReference type="InterPro" id="IPR051532">
    <property type="entry name" value="Ester_Hydrolysis_Enzymes"/>
</dbReference>
<name>A0ABT6YCG0_9BACT</name>
<dbReference type="EMBL" id="JASHIF010000017">
    <property type="protein sequence ID" value="MDI9861129.1"/>
    <property type="molecule type" value="Genomic_DNA"/>
</dbReference>
<comment type="caution">
    <text evidence="2">The sequence shown here is derived from an EMBL/GenBank/DDBJ whole genome shotgun (WGS) entry which is preliminary data.</text>
</comment>
<accession>A0ABT6YCG0</accession>